<dbReference type="Proteomes" id="UP000231569">
    <property type="component" value="Unassembled WGS sequence"/>
</dbReference>
<proteinExistence type="predicted"/>
<sequence>MNMQKDMVVDLHIHSHNSRATSKHMDLEGLYIWGKIKGINIIGTGDFTHPGWFIELREKLRPAEPGLFRLSEEEEKRLDKKVPRACKNNIIRFILTVEVSTIYKKAGKVRKVHSVVIVPNFEAASYVNAKLSRIGNLKADGRPIIGMDSKELLRIALESHPESLYVPAHIWTPWFSIFGSKSGFNSLEETFDELTPHIHAVETGLSSDPAMNWRLSQLDHCTLISNSDAHSPQKLGREANVIRANLSYTEIIGAVKTNDARFVGTIEFFPEEGKYHYDGHRLCNVRFSPSETHAHQGLCPRCGQPLVVGVDSRVDELADRPVGYEPKNHKQVEYIIP</sequence>
<dbReference type="AlphaFoldDB" id="A0A2M8KUS2"/>
<accession>A0A2M8KUS2</accession>
<dbReference type="PANTHER" id="PTHR40084">
    <property type="entry name" value="PHOSPHOHYDROLASE, PHP FAMILY"/>
    <property type="match status" value="1"/>
</dbReference>
<evidence type="ECO:0000313" key="2">
    <source>
        <dbReference type="Proteomes" id="UP000231569"/>
    </source>
</evidence>
<name>A0A2M8KUS2_9BACT</name>
<reference evidence="2" key="1">
    <citation type="submission" date="2017-09" db="EMBL/GenBank/DDBJ databases">
        <title>Depth-based differentiation of microbial function through sediment-hosted aquifers and enrichment of novel symbionts in the deep terrestrial subsurface.</title>
        <authorList>
            <person name="Probst A.J."/>
            <person name="Ladd B."/>
            <person name="Jarett J.K."/>
            <person name="Geller-Mcgrath D.E."/>
            <person name="Sieber C.M.K."/>
            <person name="Emerson J.B."/>
            <person name="Anantharaman K."/>
            <person name="Thomas B.C."/>
            <person name="Malmstrom R."/>
            <person name="Stieglmeier M."/>
            <person name="Klingl A."/>
            <person name="Woyke T."/>
            <person name="Ryan C.M."/>
            <person name="Banfield J.F."/>
        </authorList>
    </citation>
    <scope>NUCLEOTIDE SEQUENCE [LARGE SCALE GENOMIC DNA]</scope>
</reference>
<dbReference type="EMBL" id="PFEE01000052">
    <property type="protein sequence ID" value="PJE63613.1"/>
    <property type="molecule type" value="Genomic_DNA"/>
</dbReference>
<organism evidence="1 2">
    <name type="scientific">Candidatus Roizmanbacteria bacterium CG10_big_fil_rev_8_21_14_0_10_45_7</name>
    <dbReference type="NCBI Taxonomy" id="1974854"/>
    <lineage>
        <taxon>Bacteria</taxon>
        <taxon>Candidatus Roizmaniibacteriota</taxon>
    </lineage>
</organism>
<comment type="caution">
    <text evidence="1">The sequence shown here is derived from an EMBL/GenBank/DDBJ whole genome shotgun (WGS) entry which is preliminary data.</text>
</comment>
<dbReference type="Gene3D" id="3.20.20.140">
    <property type="entry name" value="Metal-dependent hydrolases"/>
    <property type="match status" value="1"/>
</dbReference>
<feature type="non-terminal residue" evidence="1">
    <location>
        <position position="337"/>
    </location>
</feature>
<evidence type="ECO:0000313" key="1">
    <source>
        <dbReference type="EMBL" id="PJE63613.1"/>
    </source>
</evidence>
<protein>
    <submittedName>
        <fullName evidence="1">AAA family ATPase</fullName>
    </submittedName>
</protein>
<dbReference type="CDD" id="cd19067">
    <property type="entry name" value="PfuEndoQ-like"/>
    <property type="match status" value="1"/>
</dbReference>
<dbReference type="PANTHER" id="PTHR40084:SF1">
    <property type="entry name" value="PHOSPHOTRANSFERASE"/>
    <property type="match status" value="1"/>
</dbReference>
<gene>
    <name evidence="1" type="ORF">COU89_02470</name>
</gene>
<dbReference type="InterPro" id="IPR016195">
    <property type="entry name" value="Pol/histidinol_Pase-like"/>
</dbReference>
<dbReference type="SUPFAM" id="SSF89550">
    <property type="entry name" value="PHP domain-like"/>
    <property type="match status" value="1"/>
</dbReference>